<dbReference type="SUPFAM" id="SSF56112">
    <property type="entry name" value="Protein kinase-like (PK-like)"/>
    <property type="match status" value="1"/>
</dbReference>
<evidence type="ECO:0000259" key="11">
    <source>
        <dbReference type="PROSITE" id="PS50011"/>
    </source>
</evidence>
<feature type="compositionally biased region" description="Pro residues" evidence="10">
    <location>
        <begin position="681"/>
        <end position="691"/>
    </location>
</feature>
<feature type="binding site" evidence="9">
    <location>
        <position position="86"/>
    </location>
    <ligand>
        <name>ATP</name>
        <dbReference type="ChEBI" id="CHEBI:30616"/>
    </ligand>
</feature>
<dbReference type="SMART" id="SM00220">
    <property type="entry name" value="S_TKc"/>
    <property type="match status" value="1"/>
</dbReference>
<dbReference type="GO" id="GO:0005737">
    <property type="term" value="C:cytoplasm"/>
    <property type="evidence" value="ECO:0007669"/>
    <property type="project" value="TreeGrafter"/>
</dbReference>
<evidence type="ECO:0000256" key="7">
    <source>
        <dbReference type="ARBA" id="ARBA00047899"/>
    </source>
</evidence>
<evidence type="ECO:0000256" key="1">
    <source>
        <dbReference type="ARBA" id="ARBA00012513"/>
    </source>
</evidence>
<dbReference type="PROSITE" id="PS00108">
    <property type="entry name" value="PROTEIN_KINASE_ST"/>
    <property type="match status" value="1"/>
</dbReference>
<feature type="compositionally biased region" description="Basic and acidic residues" evidence="10">
    <location>
        <begin position="507"/>
        <end position="521"/>
    </location>
</feature>
<dbReference type="PROSITE" id="PS00107">
    <property type="entry name" value="PROTEIN_KINASE_ATP"/>
    <property type="match status" value="1"/>
</dbReference>
<feature type="compositionally biased region" description="Polar residues" evidence="10">
    <location>
        <begin position="704"/>
        <end position="713"/>
    </location>
</feature>
<dbReference type="InterPro" id="IPR008271">
    <property type="entry name" value="Ser/Thr_kinase_AS"/>
</dbReference>
<protein>
    <recommendedName>
        <fullName evidence="1">non-specific serine/threonine protein kinase</fullName>
        <ecNumber evidence="1">2.7.11.1</ecNumber>
    </recommendedName>
</protein>
<keyword evidence="3" id="KW-0808">Transferase</keyword>
<feature type="region of interest" description="Disordered" evidence="10">
    <location>
        <begin position="403"/>
        <end position="486"/>
    </location>
</feature>
<dbReference type="Proteomes" id="UP000807306">
    <property type="component" value="Unassembled WGS sequence"/>
</dbReference>
<dbReference type="GO" id="GO:0005634">
    <property type="term" value="C:nucleus"/>
    <property type="evidence" value="ECO:0007669"/>
    <property type="project" value="TreeGrafter"/>
</dbReference>
<name>A0A9P6ESQ8_9AGAR</name>
<feature type="region of interest" description="Disordered" evidence="10">
    <location>
        <begin position="637"/>
        <end position="745"/>
    </location>
</feature>
<dbReference type="InterPro" id="IPR000719">
    <property type="entry name" value="Prot_kinase_dom"/>
</dbReference>
<evidence type="ECO:0000256" key="9">
    <source>
        <dbReference type="PROSITE-ProRule" id="PRU10141"/>
    </source>
</evidence>
<feature type="compositionally biased region" description="Low complexity" evidence="10">
    <location>
        <begin position="300"/>
        <end position="315"/>
    </location>
</feature>
<keyword evidence="2" id="KW-0723">Serine/threonine-protein kinase</keyword>
<feature type="compositionally biased region" description="Low complexity" evidence="10">
    <location>
        <begin position="522"/>
        <end position="535"/>
    </location>
</feature>
<dbReference type="InterPro" id="IPR011009">
    <property type="entry name" value="Kinase-like_dom_sf"/>
</dbReference>
<dbReference type="InterPro" id="IPR017441">
    <property type="entry name" value="Protein_kinase_ATP_BS"/>
</dbReference>
<dbReference type="EC" id="2.7.11.1" evidence="1"/>
<dbReference type="PROSITE" id="PS50011">
    <property type="entry name" value="PROTEIN_KINASE_DOM"/>
    <property type="match status" value="2"/>
</dbReference>
<dbReference type="OrthoDB" id="2649at2759"/>
<accession>A0A9P6ESQ8</accession>
<proteinExistence type="predicted"/>
<evidence type="ECO:0000313" key="12">
    <source>
        <dbReference type="EMBL" id="KAF9535463.1"/>
    </source>
</evidence>
<evidence type="ECO:0000256" key="4">
    <source>
        <dbReference type="ARBA" id="ARBA00022741"/>
    </source>
</evidence>
<dbReference type="PANTHER" id="PTHR47634">
    <property type="entry name" value="PROTEIN KINASE DOMAIN-CONTAINING PROTEIN-RELATED"/>
    <property type="match status" value="1"/>
</dbReference>
<evidence type="ECO:0000256" key="10">
    <source>
        <dbReference type="SAM" id="MobiDB-lite"/>
    </source>
</evidence>
<evidence type="ECO:0000256" key="3">
    <source>
        <dbReference type="ARBA" id="ARBA00022679"/>
    </source>
</evidence>
<feature type="compositionally biased region" description="Low complexity" evidence="10">
    <location>
        <begin position="453"/>
        <end position="464"/>
    </location>
</feature>
<dbReference type="GO" id="GO:0004674">
    <property type="term" value="F:protein serine/threonine kinase activity"/>
    <property type="evidence" value="ECO:0007669"/>
    <property type="project" value="UniProtKB-KW"/>
</dbReference>
<gene>
    <name evidence="12" type="ORF">CPB83DRAFT_830478</name>
</gene>
<feature type="compositionally biased region" description="Low complexity" evidence="10">
    <location>
        <begin position="671"/>
        <end position="680"/>
    </location>
</feature>
<evidence type="ECO:0000313" key="13">
    <source>
        <dbReference type="Proteomes" id="UP000807306"/>
    </source>
</evidence>
<dbReference type="EMBL" id="MU157824">
    <property type="protein sequence ID" value="KAF9535463.1"/>
    <property type="molecule type" value="Genomic_DNA"/>
</dbReference>
<comment type="catalytic activity">
    <reaction evidence="8">
        <text>L-seryl-[protein] + ATP = O-phospho-L-seryl-[protein] + ADP + H(+)</text>
        <dbReference type="Rhea" id="RHEA:17989"/>
        <dbReference type="Rhea" id="RHEA-COMP:9863"/>
        <dbReference type="Rhea" id="RHEA-COMP:11604"/>
        <dbReference type="ChEBI" id="CHEBI:15378"/>
        <dbReference type="ChEBI" id="CHEBI:29999"/>
        <dbReference type="ChEBI" id="CHEBI:30616"/>
        <dbReference type="ChEBI" id="CHEBI:83421"/>
        <dbReference type="ChEBI" id="CHEBI:456216"/>
        <dbReference type="EC" id="2.7.11.1"/>
    </reaction>
</comment>
<dbReference type="FunFam" id="1.10.510.10:FF:000275">
    <property type="entry name" value="SRSF protein kinase 2 isoform X3"/>
    <property type="match status" value="1"/>
</dbReference>
<sequence>MAPKQPCAKYQYVVTASGPKILPVDEPASKDEESPADYNAGGYLPVKVNDTFSNNRYQVVRKLGWGHFSTVWLVKDDLTHRHSALKVVKSAGRYAETARDEIKLLSRVSSVSPSHPGREHIVSFLDSFSHQAPESSHVCIVFEPLGENLLALIERHKKKGVPRPLVRVIAKQILLGLEYLHDECDLVHTDIKPENILISIPDIEQHIQNELSLSPSPTSRRVGVPLPAKTRAGVSIPQNPQRTRRQVQIFNSQPLSSPRSSTNLSMHARLDNISSGSVSSSYIAQMQMSRMSSTYGGSPGSSVPKVPSSLSSSVPKDGQTFEKQSVSQVFAAKGITAVPPRIVNSPSTSSSSSSISSVMASTTAGSSSLNSTPPTSLSHSLGNVMEFLGTGPFESELRTGAKISPPAAKPANEDERIGLLIPPKKQHSKSSLEKELSSAMSSSWKNKVSGSYTSQNSNTSTGKSSKSRPQGQGHDRSLVGSSFWKDPGTAAPAPAVLVSAVVGADGREGDFSKMSTVEDKGTTPSESSSATATIARPSPSGTPLPIVSRASTSLSDGGSRLAISEASSSASTVHDPCDTTTLSAHTNPPQQPSLLSQTAPRTLSPSKRTVVRISPPQQVSQLSAHMHRNKPPLNCACLDASHHHTSHPRSNTKSRSARLAEHPVINPATISSTSVTFTPASPTPAPPPTPIDSPTLSSLIPHALNSNTSTNDSKPSELPNLPPLETPGVDDSALPPPISIKIADLGNATPSKKHFTEDIQTRQYRAPEAILGRRDWDARADIWSVACVIFELLTAEYLFDPQGQGELFTKDDDHMAQIIELLGDFPLEVKMGGKYSRELFDHTGALRYIKTLKPWPLRRVMVEKYLYSEADASILCGFLEPMLTLDMRARVNARDLKGNKWLELTPDDANVIEW</sequence>
<dbReference type="GO" id="GO:0000245">
    <property type="term" value="P:spliceosomal complex assembly"/>
    <property type="evidence" value="ECO:0007669"/>
    <property type="project" value="TreeGrafter"/>
</dbReference>
<dbReference type="AlphaFoldDB" id="A0A9P6ESQ8"/>
<keyword evidence="4 9" id="KW-0547">Nucleotide-binding</keyword>
<keyword evidence="5 12" id="KW-0418">Kinase</keyword>
<evidence type="ECO:0000256" key="6">
    <source>
        <dbReference type="ARBA" id="ARBA00022840"/>
    </source>
</evidence>
<feature type="region of interest" description="Disordered" evidence="10">
    <location>
        <begin position="292"/>
        <end position="320"/>
    </location>
</feature>
<feature type="domain" description="Protein kinase" evidence="11">
    <location>
        <begin position="57"/>
        <end position="388"/>
    </location>
</feature>
<keyword evidence="6 9" id="KW-0067">ATP-binding</keyword>
<comment type="catalytic activity">
    <reaction evidence="7">
        <text>L-threonyl-[protein] + ATP = O-phospho-L-threonyl-[protein] + ADP + H(+)</text>
        <dbReference type="Rhea" id="RHEA:46608"/>
        <dbReference type="Rhea" id="RHEA-COMP:11060"/>
        <dbReference type="Rhea" id="RHEA-COMP:11605"/>
        <dbReference type="ChEBI" id="CHEBI:15378"/>
        <dbReference type="ChEBI" id="CHEBI:30013"/>
        <dbReference type="ChEBI" id="CHEBI:30616"/>
        <dbReference type="ChEBI" id="CHEBI:61977"/>
        <dbReference type="ChEBI" id="CHEBI:456216"/>
        <dbReference type="EC" id="2.7.11.1"/>
    </reaction>
</comment>
<dbReference type="Gene3D" id="1.10.510.10">
    <property type="entry name" value="Transferase(Phosphotransferase) domain 1"/>
    <property type="match status" value="2"/>
</dbReference>
<comment type="caution">
    <text evidence="12">The sequence shown here is derived from an EMBL/GenBank/DDBJ whole genome shotgun (WGS) entry which is preliminary data.</text>
</comment>
<keyword evidence="13" id="KW-1185">Reference proteome</keyword>
<feature type="domain" description="Protein kinase" evidence="11">
    <location>
        <begin position="500"/>
        <end position="902"/>
    </location>
</feature>
<dbReference type="GO" id="GO:0005524">
    <property type="term" value="F:ATP binding"/>
    <property type="evidence" value="ECO:0007669"/>
    <property type="project" value="UniProtKB-UniRule"/>
</dbReference>
<dbReference type="GO" id="GO:0050684">
    <property type="term" value="P:regulation of mRNA processing"/>
    <property type="evidence" value="ECO:0007669"/>
    <property type="project" value="TreeGrafter"/>
</dbReference>
<feature type="compositionally biased region" description="Polar residues" evidence="10">
    <location>
        <begin position="565"/>
        <end position="607"/>
    </location>
</feature>
<feature type="compositionally biased region" description="Polar residues" evidence="10">
    <location>
        <begin position="236"/>
        <end position="263"/>
    </location>
</feature>
<evidence type="ECO:0000256" key="2">
    <source>
        <dbReference type="ARBA" id="ARBA00022527"/>
    </source>
</evidence>
<evidence type="ECO:0000256" key="5">
    <source>
        <dbReference type="ARBA" id="ARBA00022777"/>
    </source>
</evidence>
<feature type="region of interest" description="Disordered" evidence="10">
    <location>
        <begin position="231"/>
        <end position="263"/>
    </location>
</feature>
<organism evidence="12 13">
    <name type="scientific">Crepidotus variabilis</name>
    <dbReference type="NCBI Taxonomy" id="179855"/>
    <lineage>
        <taxon>Eukaryota</taxon>
        <taxon>Fungi</taxon>
        <taxon>Dikarya</taxon>
        <taxon>Basidiomycota</taxon>
        <taxon>Agaricomycotina</taxon>
        <taxon>Agaricomycetes</taxon>
        <taxon>Agaricomycetidae</taxon>
        <taxon>Agaricales</taxon>
        <taxon>Agaricineae</taxon>
        <taxon>Crepidotaceae</taxon>
        <taxon>Crepidotus</taxon>
    </lineage>
</organism>
<dbReference type="Gene3D" id="3.30.200.20">
    <property type="entry name" value="Phosphorylase Kinase, domain 1"/>
    <property type="match status" value="1"/>
</dbReference>
<feature type="region of interest" description="Disordered" evidence="10">
    <location>
        <begin position="507"/>
        <end position="610"/>
    </location>
</feature>
<dbReference type="Pfam" id="PF00069">
    <property type="entry name" value="Pkinase"/>
    <property type="match status" value="2"/>
</dbReference>
<reference evidence="12" key="1">
    <citation type="submission" date="2020-11" db="EMBL/GenBank/DDBJ databases">
        <authorList>
            <consortium name="DOE Joint Genome Institute"/>
            <person name="Ahrendt S."/>
            <person name="Riley R."/>
            <person name="Andreopoulos W."/>
            <person name="Labutti K."/>
            <person name="Pangilinan J."/>
            <person name="Ruiz-Duenas F.J."/>
            <person name="Barrasa J.M."/>
            <person name="Sanchez-Garcia M."/>
            <person name="Camarero S."/>
            <person name="Miyauchi S."/>
            <person name="Serrano A."/>
            <person name="Linde D."/>
            <person name="Babiker R."/>
            <person name="Drula E."/>
            <person name="Ayuso-Fernandez I."/>
            <person name="Pacheco R."/>
            <person name="Padilla G."/>
            <person name="Ferreira P."/>
            <person name="Barriuso J."/>
            <person name="Kellner H."/>
            <person name="Castanera R."/>
            <person name="Alfaro M."/>
            <person name="Ramirez L."/>
            <person name="Pisabarro A.G."/>
            <person name="Kuo A."/>
            <person name="Tritt A."/>
            <person name="Lipzen A."/>
            <person name="He G."/>
            <person name="Yan M."/>
            <person name="Ng V."/>
            <person name="Cullen D."/>
            <person name="Martin F."/>
            <person name="Rosso M.-N."/>
            <person name="Henrissat B."/>
            <person name="Hibbett D."/>
            <person name="Martinez A.T."/>
            <person name="Grigoriev I.V."/>
        </authorList>
    </citation>
    <scope>NUCLEOTIDE SEQUENCE</scope>
    <source>
        <strain evidence="12">CBS 506.95</strain>
    </source>
</reference>
<feature type="compositionally biased region" description="Basic residues" evidence="10">
    <location>
        <begin position="643"/>
        <end position="656"/>
    </location>
</feature>
<dbReference type="PANTHER" id="PTHR47634:SF9">
    <property type="entry name" value="PROTEIN KINASE DOMAIN-CONTAINING PROTEIN-RELATED"/>
    <property type="match status" value="1"/>
</dbReference>
<evidence type="ECO:0000256" key="8">
    <source>
        <dbReference type="ARBA" id="ARBA00048679"/>
    </source>
</evidence>
<dbReference type="InterPro" id="IPR051334">
    <property type="entry name" value="SRPK"/>
</dbReference>